<accession>A0A150M9Y9</accession>
<dbReference type="GeneID" id="89611713"/>
<evidence type="ECO:0000313" key="6">
    <source>
        <dbReference type="Proteomes" id="UP000075517"/>
    </source>
</evidence>
<proteinExistence type="predicted"/>
<evidence type="ECO:0008006" key="8">
    <source>
        <dbReference type="Google" id="ProtNLM"/>
    </source>
</evidence>
<keyword evidence="1" id="KW-0472">Membrane</keyword>
<evidence type="ECO:0000313" key="3">
    <source>
        <dbReference type="EMBL" id="KYD21328.1"/>
    </source>
</evidence>
<feature type="transmembrane region" description="Helical" evidence="1">
    <location>
        <begin position="33"/>
        <end position="50"/>
    </location>
</feature>
<feature type="transmembrane region" description="Helical" evidence="1">
    <location>
        <begin position="7"/>
        <end position="27"/>
    </location>
</feature>
<dbReference type="AlphaFoldDB" id="A0A150M9Y9"/>
<evidence type="ECO:0000313" key="4">
    <source>
        <dbReference type="EMBL" id="KYD33461.1"/>
    </source>
</evidence>
<keyword evidence="1" id="KW-1133">Transmembrane helix</keyword>
<dbReference type="Proteomes" id="UP000075424">
    <property type="component" value="Unassembled WGS sequence"/>
</dbReference>
<gene>
    <name evidence="3" type="ORF">B4109_0874</name>
    <name evidence="4" type="ORF">B4114_1071</name>
    <name evidence="2" type="ORF">GS8_328</name>
</gene>
<keyword evidence="1" id="KW-0812">Transmembrane</keyword>
<evidence type="ECO:0000313" key="7">
    <source>
        <dbReference type="Proteomes" id="UP000773850"/>
    </source>
</evidence>
<protein>
    <recommendedName>
        <fullName evidence="8">DUF5325 family protein</fullName>
    </recommendedName>
</protein>
<dbReference type="EMBL" id="LQYY01000091">
    <property type="protein sequence ID" value="KYD33461.1"/>
    <property type="molecule type" value="Genomic_DNA"/>
</dbReference>
<dbReference type="EMBL" id="LQYV01000135">
    <property type="protein sequence ID" value="KYD21328.1"/>
    <property type="molecule type" value="Genomic_DNA"/>
</dbReference>
<dbReference type="InterPro" id="IPR035211">
    <property type="entry name" value="DUF5325"/>
</dbReference>
<evidence type="ECO:0000313" key="2">
    <source>
        <dbReference type="EMBL" id="KAF6512029.1"/>
    </source>
</evidence>
<keyword evidence="7" id="KW-1185">Reference proteome</keyword>
<dbReference type="EMBL" id="LUCS01000009">
    <property type="protein sequence ID" value="KAF6512029.1"/>
    <property type="molecule type" value="Genomic_DNA"/>
</dbReference>
<dbReference type="Proteomes" id="UP000773850">
    <property type="component" value="Unassembled WGS sequence"/>
</dbReference>
<sequence>MKRIEPVPLLLAILAVAAVMAIGVFIARQSATGIAVSTLTFITIMGAGFVRKKRMRE</sequence>
<reference evidence="2 7" key="2">
    <citation type="submission" date="2016-03" db="EMBL/GenBank/DDBJ databases">
        <title>Spore heat resistance.</title>
        <authorList>
            <person name="Boekhorst J."/>
            <person name="Berendsen E.M."/>
            <person name="Wells-Bennik M.H."/>
            <person name="Kuipers O.P."/>
        </authorList>
    </citation>
    <scope>NUCLEOTIDE SEQUENCE [LARGE SCALE GENOMIC DNA]</scope>
    <source>
        <strain evidence="2 7">GS8</strain>
    </source>
</reference>
<reference evidence="5 6" key="1">
    <citation type="submission" date="2016-01" db="EMBL/GenBank/DDBJ databases">
        <title>Draft Genome Sequences of Seven Thermophilic Sporeformers Isolated from Foods.</title>
        <authorList>
            <person name="Berendsen E.M."/>
            <person name="Wells-Bennik M.H."/>
            <person name="Krawcyk A.O."/>
            <person name="De Jong A."/>
            <person name="Holsappel S."/>
            <person name="Eijlander R.T."/>
            <person name="Kuipers O.P."/>
        </authorList>
    </citation>
    <scope>NUCLEOTIDE SEQUENCE [LARGE SCALE GENOMIC DNA]</scope>
    <source>
        <strain evidence="3 5">B4109</strain>
        <strain evidence="4 6">B4114</strain>
    </source>
</reference>
<organism evidence="3 5">
    <name type="scientific">Geobacillus stearothermophilus</name>
    <name type="common">Bacillus stearothermophilus</name>
    <dbReference type="NCBI Taxonomy" id="1422"/>
    <lineage>
        <taxon>Bacteria</taxon>
        <taxon>Bacillati</taxon>
        <taxon>Bacillota</taxon>
        <taxon>Bacilli</taxon>
        <taxon>Bacillales</taxon>
        <taxon>Anoxybacillaceae</taxon>
        <taxon>Geobacillus</taxon>
    </lineage>
</organism>
<dbReference type="Pfam" id="PF17259">
    <property type="entry name" value="DUF5325"/>
    <property type="match status" value="1"/>
</dbReference>
<evidence type="ECO:0000313" key="5">
    <source>
        <dbReference type="Proteomes" id="UP000075424"/>
    </source>
</evidence>
<name>A0A150M9Y9_GEOSE</name>
<dbReference type="RefSeq" id="WP_160315647.1">
    <property type="nucleotide sequence ID" value="NZ_CBCSGJ010000009.1"/>
</dbReference>
<dbReference type="Proteomes" id="UP000075517">
    <property type="component" value="Unassembled WGS sequence"/>
</dbReference>
<dbReference type="PATRIC" id="fig|1422.17.peg.778"/>
<evidence type="ECO:0000256" key="1">
    <source>
        <dbReference type="SAM" id="Phobius"/>
    </source>
</evidence>
<comment type="caution">
    <text evidence="3">The sequence shown here is derived from an EMBL/GenBank/DDBJ whole genome shotgun (WGS) entry which is preliminary data.</text>
</comment>